<sequence>MQATKLPTKGKNLNEFRQGIDAINHEITRWLQQPMGYALSAAQLKPNETSIPAPDQFRLN</sequence>
<organism evidence="1 2">
    <name type="scientific">Microbulbifer spongiae</name>
    <dbReference type="NCBI Taxonomy" id="2944933"/>
    <lineage>
        <taxon>Bacteria</taxon>
        <taxon>Pseudomonadati</taxon>
        <taxon>Pseudomonadota</taxon>
        <taxon>Gammaproteobacteria</taxon>
        <taxon>Cellvibrionales</taxon>
        <taxon>Microbulbiferaceae</taxon>
        <taxon>Microbulbifer</taxon>
    </lineage>
</organism>
<name>A0ABY9EGU6_9GAMM</name>
<dbReference type="Proteomes" id="UP001321520">
    <property type="component" value="Chromosome"/>
</dbReference>
<keyword evidence="2" id="KW-1185">Reference proteome</keyword>
<dbReference type="SUPFAM" id="SSF48600">
    <property type="entry name" value="Chorismate mutase II"/>
    <property type="match status" value="1"/>
</dbReference>
<gene>
    <name evidence="1" type="ORF">M8T91_09090</name>
</gene>
<protein>
    <submittedName>
        <fullName evidence="1">Uncharacterized protein</fullName>
    </submittedName>
</protein>
<dbReference type="InterPro" id="IPR036979">
    <property type="entry name" value="CM_dom_sf"/>
</dbReference>
<dbReference type="RefSeq" id="WP_301418938.1">
    <property type="nucleotide sequence ID" value="NZ_CP098023.1"/>
</dbReference>
<dbReference type="InterPro" id="IPR036263">
    <property type="entry name" value="Chorismate_II_sf"/>
</dbReference>
<proteinExistence type="predicted"/>
<accession>A0ABY9EGU6</accession>
<evidence type="ECO:0000313" key="1">
    <source>
        <dbReference type="EMBL" id="WKD51557.1"/>
    </source>
</evidence>
<dbReference type="Gene3D" id="1.20.59.10">
    <property type="entry name" value="Chorismate mutase"/>
    <property type="match status" value="1"/>
</dbReference>
<evidence type="ECO:0000313" key="2">
    <source>
        <dbReference type="Proteomes" id="UP001321520"/>
    </source>
</evidence>
<reference evidence="1 2" key="1">
    <citation type="submission" date="2022-05" db="EMBL/GenBank/DDBJ databases">
        <title>Microbulbifer sp. nov., isolated from sponge.</title>
        <authorList>
            <person name="Gao L."/>
        </authorList>
    </citation>
    <scope>NUCLEOTIDE SEQUENCE [LARGE SCALE GENOMIC DNA]</scope>
    <source>
        <strain evidence="1 2">MI-G</strain>
    </source>
</reference>
<dbReference type="EMBL" id="CP098023">
    <property type="protein sequence ID" value="WKD51557.1"/>
    <property type="molecule type" value="Genomic_DNA"/>
</dbReference>